<comment type="caution">
    <text evidence="1">The sequence shown here is derived from an EMBL/GenBank/DDBJ whole genome shotgun (WGS) entry which is preliminary data.</text>
</comment>
<reference evidence="1" key="1">
    <citation type="submission" date="2024-09" db="EMBL/GenBank/DDBJ databases">
        <title>Black Yeasts Isolated from many extreme environments.</title>
        <authorList>
            <person name="Coleine C."/>
            <person name="Stajich J.E."/>
            <person name="Selbmann L."/>
        </authorList>
    </citation>
    <scope>NUCLEOTIDE SEQUENCE</scope>
    <source>
        <strain evidence="1">CCFEE 5737</strain>
    </source>
</reference>
<evidence type="ECO:0000313" key="2">
    <source>
        <dbReference type="Proteomes" id="UP001186974"/>
    </source>
</evidence>
<dbReference type="EMBL" id="JAWDJW010011309">
    <property type="protein sequence ID" value="KAK3044893.1"/>
    <property type="molecule type" value="Genomic_DNA"/>
</dbReference>
<name>A0ACC3CV82_9PEZI</name>
<sequence>MSLYKIFGFPDLGALIVRKAAGHVLRRRKYFGGGTVDMVVSLEEQWHAKKSDSLHDQLEDGTLPIHSIMAVRPALDVHQELFGTLDRVSRHTARLAQDLYDGLSSLRHSNNAAVCELYKDSRSTYGDLNTQGPIVAFNIRNGEGAWISNPEVEKLAAVKNIQLRTGGLCNPGGIASSLHLAPWEMRQNFSTGQRCGSENDVMNGKPTGMVRVSLGAMSTTRDVAAFMKFMRDFFVQSEVVPSFAADLPVLPAHQQAFH</sequence>
<protein>
    <submittedName>
        <fullName evidence="1">Uncharacterized protein</fullName>
    </submittedName>
</protein>
<feature type="non-terminal residue" evidence="1">
    <location>
        <position position="258"/>
    </location>
</feature>
<organism evidence="1 2">
    <name type="scientific">Coniosporium uncinatum</name>
    <dbReference type="NCBI Taxonomy" id="93489"/>
    <lineage>
        <taxon>Eukaryota</taxon>
        <taxon>Fungi</taxon>
        <taxon>Dikarya</taxon>
        <taxon>Ascomycota</taxon>
        <taxon>Pezizomycotina</taxon>
        <taxon>Dothideomycetes</taxon>
        <taxon>Dothideomycetes incertae sedis</taxon>
        <taxon>Coniosporium</taxon>
    </lineage>
</organism>
<dbReference type="Proteomes" id="UP001186974">
    <property type="component" value="Unassembled WGS sequence"/>
</dbReference>
<gene>
    <name evidence="1" type="ORF">LTS18_015121</name>
</gene>
<accession>A0ACC3CV82</accession>
<proteinExistence type="predicted"/>
<evidence type="ECO:0000313" key="1">
    <source>
        <dbReference type="EMBL" id="KAK3044893.1"/>
    </source>
</evidence>
<keyword evidence="2" id="KW-1185">Reference proteome</keyword>